<comment type="subcellular location">
    <subcellularLocation>
        <location evidence="1">Secreted</location>
    </subcellularLocation>
</comment>
<dbReference type="SUPFAM" id="SSF57783">
    <property type="entry name" value="Zinc beta-ribbon"/>
    <property type="match status" value="1"/>
</dbReference>
<dbReference type="GO" id="GO:0003677">
    <property type="term" value="F:DNA binding"/>
    <property type="evidence" value="ECO:0007669"/>
    <property type="project" value="InterPro"/>
</dbReference>
<organism evidence="6 7">
    <name type="scientific">Streptococcus suis</name>
    <dbReference type="NCBI Taxonomy" id="1307"/>
    <lineage>
        <taxon>Bacteria</taxon>
        <taxon>Bacillati</taxon>
        <taxon>Bacillota</taxon>
        <taxon>Bacilli</taxon>
        <taxon>Lactobacillales</taxon>
        <taxon>Streptococcaceae</taxon>
        <taxon>Streptococcus</taxon>
    </lineage>
</organism>
<dbReference type="Proteomes" id="UP000070960">
    <property type="component" value="Unassembled WGS sequence"/>
</dbReference>
<evidence type="ECO:0000256" key="5">
    <source>
        <dbReference type="SAM" id="MobiDB-lite"/>
    </source>
</evidence>
<proteinExistence type="predicted"/>
<evidence type="ECO:0000256" key="3">
    <source>
        <dbReference type="ARBA" id="ARBA00022729"/>
    </source>
</evidence>
<feature type="compositionally biased region" description="Basic and acidic residues" evidence="5">
    <location>
        <begin position="358"/>
        <end position="375"/>
    </location>
</feature>
<dbReference type="Gene3D" id="3.40.1360.10">
    <property type="match status" value="1"/>
</dbReference>
<dbReference type="Gene3D" id="3.90.580.10">
    <property type="entry name" value="Zinc finger, CHC2-type domain"/>
    <property type="match status" value="1"/>
</dbReference>
<evidence type="ECO:0000256" key="2">
    <source>
        <dbReference type="ARBA" id="ARBA00022525"/>
    </source>
</evidence>
<feature type="region of interest" description="Disordered" evidence="5">
    <location>
        <begin position="749"/>
        <end position="771"/>
    </location>
</feature>
<feature type="compositionally biased region" description="Polar residues" evidence="5">
    <location>
        <begin position="417"/>
        <end position="436"/>
    </location>
</feature>
<dbReference type="AlphaFoldDB" id="A0A0Z8KEH9"/>
<dbReference type="Pfam" id="PF18884">
    <property type="entry name" value="TSP3_bac"/>
    <property type="match status" value="2"/>
</dbReference>
<keyword evidence="4" id="KW-0106">Calcium</keyword>
<name>A0A0Z8KEH9_STRSU</name>
<dbReference type="InterPro" id="IPR036977">
    <property type="entry name" value="DNA_primase_Znf_CHC2"/>
</dbReference>
<sequence>MAVNLEELKQLSIIDVANSLGMEIKRDSGNSYYWTEHDSLKILTNTNRFHWFSRDVGGDVIQLVQSVKDVSFKEAVRFLQEGTFSQVEAKPLEGEKREPFKYVLKPYEHPGFELGRTYLKEERGLTDDTIDAFLAGGNLTEATRKKGDYFEPVIVFKFRDLDGKLQGASLQGIVENRVHYPDRGRLKQIMKNSDGLAGFSFDVGKPNRLVFAESPIDLMSYYQANKENLKDVRLVAMEGLKKGLISRYTADFLTEGRYSKEKPREAVIGALDVIVATTKTFKEKPGLITLAIDNDEAGLEFIDKLKMDKIPFQVDLPPRQDGQVKMDWNDYIKQEGERKMPKGQTQNLRHRFEEILAEDRKKQEKQTLDHSKDSDGDGLTDELEKAIGTNPHNSDTDGDGLSDSQEVAVGTNPLDPNDQTNLSEKANQVKSETPNTPDLTELIKAKDTKGLAHVMKEGIKNYFDSDLYKTYLEAMGKFWNYSASNVMLMYLQNPNISHVASFKKWQNDFERTVQKGQKALWIFAPYEYKLKDKNGEFKRDESGEIEKGRGFRLVPVFDVSQTQGKDLPKPIYDLTDDGKSFDYENLYRALKSVSEDNKVPVSFQEIPTGARGFYSLDQNEIVIQRNMSKAQTLKTIIHEMAHSELHNNEVLAQRDTPLLKSTAELQAESVAFVVSSHYGLDTSDYSFGYLASWSKDKTGLSDLEGQLAIVQKEASSLIKRIDSKLEKIKMLSEGKDKTKSTVFHEKLEQFKQNKSEQPTQDNPKKAKGISI</sequence>
<reference evidence="6 7" key="1">
    <citation type="submission" date="2016-02" db="EMBL/GenBank/DDBJ databases">
        <authorList>
            <consortium name="Pathogen Informatics"/>
        </authorList>
    </citation>
    <scope>NUCLEOTIDE SEQUENCE [LARGE SCALE GENOMIC DNA]</scope>
    <source>
        <strain evidence="6 7">LSS80</strain>
    </source>
</reference>
<feature type="region of interest" description="Disordered" evidence="5">
    <location>
        <begin position="358"/>
        <end position="436"/>
    </location>
</feature>
<dbReference type="GO" id="GO:0008270">
    <property type="term" value="F:zinc ion binding"/>
    <property type="evidence" value="ECO:0007669"/>
    <property type="project" value="InterPro"/>
</dbReference>
<dbReference type="PANTHER" id="PTHR37467">
    <property type="entry name" value="EXPORTED CALCIUM-BINDING GLYCOPROTEIN-RELATED"/>
    <property type="match status" value="1"/>
</dbReference>
<accession>A0A0Z8KEH9</accession>
<evidence type="ECO:0000256" key="1">
    <source>
        <dbReference type="ARBA" id="ARBA00004613"/>
    </source>
</evidence>
<dbReference type="EMBL" id="FIIE01000008">
    <property type="protein sequence ID" value="CYV70782.1"/>
    <property type="molecule type" value="Genomic_DNA"/>
</dbReference>
<evidence type="ECO:0000256" key="4">
    <source>
        <dbReference type="ARBA" id="ARBA00022837"/>
    </source>
</evidence>
<dbReference type="InterPro" id="IPR053180">
    <property type="entry name" value="Ca-binding_acidic-repeat"/>
</dbReference>
<evidence type="ECO:0000313" key="7">
    <source>
        <dbReference type="Proteomes" id="UP000070960"/>
    </source>
</evidence>
<keyword evidence="3" id="KW-0732">Signal</keyword>
<dbReference type="InterPro" id="IPR059100">
    <property type="entry name" value="TSP3_bac"/>
</dbReference>
<dbReference type="GO" id="GO:0006260">
    <property type="term" value="P:DNA replication"/>
    <property type="evidence" value="ECO:0007669"/>
    <property type="project" value="InterPro"/>
</dbReference>
<evidence type="ECO:0000313" key="6">
    <source>
        <dbReference type="EMBL" id="CYV70782.1"/>
    </source>
</evidence>
<keyword evidence="2" id="KW-0964">Secreted</keyword>
<protein>
    <submittedName>
        <fullName evidence="6">PcfD</fullName>
    </submittedName>
</protein>
<dbReference type="Gene3D" id="1.10.10.2910">
    <property type="match status" value="1"/>
</dbReference>
<dbReference type="PANTHER" id="PTHR37467:SF1">
    <property type="entry name" value="EXPORTED CALCIUM-BINDING GLYCOPROTEIN"/>
    <property type="match status" value="1"/>
</dbReference>
<gene>
    <name evidence="6" type="ORF">ERS132442_01098</name>
</gene>